<dbReference type="AlphaFoldDB" id="A0A1C7NCT0"/>
<keyword evidence="11" id="KW-1185">Reference proteome</keyword>
<dbReference type="InterPro" id="IPR033121">
    <property type="entry name" value="PEPTIDASE_A1"/>
</dbReference>
<dbReference type="InParanoid" id="A0A1C7NCT0"/>
<comment type="caution">
    <text evidence="10">The sequence shown here is derived from an EMBL/GenBank/DDBJ whole genome shotgun (WGS) entry which is preliminary data.</text>
</comment>
<feature type="active site" evidence="5">
    <location>
        <position position="313"/>
    </location>
</feature>
<dbReference type="OrthoDB" id="771136at2759"/>
<dbReference type="PROSITE" id="PS51767">
    <property type="entry name" value="PEPTIDASE_A1"/>
    <property type="match status" value="1"/>
</dbReference>
<evidence type="ECO:0000256" key="8">
    <source>
        <dbReference type="SAM" id="SignalP"/>
    </source>
</evidence>
<evidence type="ECO:0000313" key="11">
    <source>
        <dbReference type="Proteomes" id="UP000093000"/>
    </source>
</evidence>
<evidence type="ECO:0000256" key="3">
    <source>
        <dbReference type="ARBA" id="ARBA00013205"/>
    </source>
</evidence>
<evidence type="ECO:0000259" key="9">
    <source>
        <dbReference type="PROSITE" id="PS51767"/>
    </source>
</evidence>
<keyword evidence="6" id="KW-1015">Disulfide bond</keyword>
<feature type="domain" description="Peptidase A1" evidence="9">
    <location>
        <begin position="87"/>
        <end position="424"/>
    </location>
</feature>
<keyword evidence="4 7" id="KW-0064">Aspartyl protease</keyword>
<dbReference type="PANTHER" id="PTHR47966:SF51">
    <property type="entry name" value="BETA-SITE APP-CLEAVING ENZYME, ISOFORM A-RELATED"/>
    <property type="match status" value="1"/>
</dbReference>
<dbReference type="GO" id="GO:0004190">
    <property type="term" value="F:aspartic-type endopeptidase activity"/>
    <property type="evidence" value="ECO:0007669"/>
    <property type="project" value="UniProtKB-KW"/>
</dbReference>
<dbReference type="GO" id="GO:0006508">
    <property type="term" value="P:proteolysis"/>
    <property type="evidence" value="ECO:0007669"/>
    <property type="project" value="UniProtKB-KW"/>
</dbReference>
<feature type="disulfide bond" evidence="6">
    <location>
        <begin position="352"/>
        <end position="388"/>
    </location>
</feature>
<dbReference type="InterPro" id="IPR001969">
    <property type="entry name" value="Aspartic_peptidase_AS"/>
</dbReference>
<evidence type="ECO:0000256" key="7">
    <source>
        <dbReference type="RuleBase" id="RU000454"/>
    </source>
</evidence>
<protein>
    <recommendedName>
        <fullName evidence="3">rhizopuspepsin</fullName>
        <ecNumber evidence="3">3.4.23.21</ecNumber>
    </recommendedName>
</protein>
<dbReference type="EMBL" id="LUGH01000305">
    <property type="protein sequence ID" value="OBZ86366.1"/>
    <property type="molecule type" value="Genomic_DNA"/>
</dbReference>
<dbReference type="CDD" id="cd05471">
    <property type="entry name" value="pepsin_like"/>
    <property type="match status" value="1"/>
</dbReference>
<evidence type="ECO:0000256" key="6">
    <source>
        <dbReference type="PIRSR" id="PIRSR601461-2"/>
    </source>
</evidence>
<evidence type="ECO:0000256" key="4">
    <source>
        <dbReference type="ARBA" id="ARBA00022750"/>
    </source>
</evidence>
<dbReference type="SUPFAM" id="SSF50630">
    <property type="entry name" value="Acid proteases"/>
    <property type="match status" value="1"/>
</dbReference>
<dbReference type="Pfam" id="PF00026">
    <property type="entry name" value="Asp"/>
    <property type="match status" value="1"/>
</dbReference>
<dbReference type="InterPro" id="IPR001461">
    <property type="entry name" value="Aspartic_peptidase_A1"/>
</dbReference>
<gene>
    <name evidence="10" type="primary">CARP_1</name>
    <name evidence="10" type="ORF">A0J61_05576</name>
</gene>
<dbReference type="InterPro" id="IPR034164">
    <property type="entry name" value="Pepsin-like_dom"/>
</dbReference>
<feature type="chain" id="PRO_5008889623" description="rhizopuspepsin" evidence="8">
    <location>
        <begin position="22"/>
        <end position="428"/>
    </location>
</feature>
<name>A0A1C7NCT0_9FUNG</name>
<evidence type="ECO:0000313" key="10">
    <source>
        <dbReference type="EMBL" id="OBZ86366.1"/>
    </source>
</evidence>
<organism evidence="10 11">
    <name type="scientific">Choanephora cucurbitarum</name>
    <dbReference type="NCBI Taxonomy" id="101091"/>
    <lineage>
        <taxon>Eukaryota</taxon>
        <taxon>Fungi</taxon>
        <taxon>Fungi incertae sedis</taxon>
        <taxon>Mucoromycota</taxon>
        <taxon>Mucoromycotina</taxon>
        <taxon>Mucoromycetes</taxon>
        <taxon>Mucorales</taxon>
        <taxon>Mucorineae</taxon>
        <taxon>Choanephoraceae</taxon>
        <taxon>Choanephoroideae</taxon>
        <taxon>Choanephora</taxon>
    </lineage>
</organism>
<evidence type="ECO:0000256" key="5">
    <source>
        <dbReference type="PIRSR" id="PIRSR601461-1"/>
    </source>
</evidence>
<dbReference type="PROSITE" id="PS00141">
    <property type="entry name" value="ASP_PROTEASE"/>
    <property type="match status" value="1"/>
</dbReference>
<evidence type="ECO:0000256" key="1">
    <source>
        <dbReference type="ARBA" id="ARBA00001130"/>
    </source>
</evidence>
<feature type="signal peptide" evidence="8">
    <location>
        <begin position="1"/>
        <end position="21"/>
    </location>
</feature>
<dbReference type="Gene3D" id="2.40.70.10">
    <property type="entry name" value="Acid Proteases"/>
    <property type="match status" value="2"/>
</dbReference>
<reference evidence="10 11" key="1">
    <citation type="submission" date="2016-03" db="EMBL/GenBank/DDBJ databases">
        <title>Choanephora cucurbitarum.</title>
        <authorList>
            <person name="Min B."/>
            <person name="Park H."/>
            <person name="Park J.-H."/>
            <person name="Shin H.-D."/>
            <person name="Choi I.-G."/>
        </authorList>
    </citation>
    <scope>NUCLEOTIDE SEQUENCE [LARGE SCALE GENOMIC DNA]</scope>
    <source>
        <strain evidence="10 11">KUS-F28377</strain>
    </source>
</reference>
<feature type="active site" evidence="5">
    <location>
        <position position="105"/>
    </location>
</feature>
<keyword evidence="7" id="KW-0378">Hydrolase</keyword>
<sequence>MRLVLSTLILFLVSTTNIVTALPSPPIRLPLEYVKRSNPPPNFVKLTKRQLNIALNATLDNTTLLASNGSTDVSSLPLINDADLNELAIRANIGTPAQSFLFLFDTGSADTWVPGNQCTASAGCPDFLQRFDTNSSTTYQPSEESVHVLYGTGSAHGTYFNDVFSFGDSNLVLPNQTLAIVQQSQGPLSTQNNQTNVDDVFMDGIFGAGLSGGTIRSLQNRQSYDPPIIHLYKNGLIPHPIFSVTIQDQSGGQVVLGDVDISAAKPDSLVYANVPRIQGALSHWAVNLKGMQFQNETKFTNFTFQHNTLFGVDTGSNYMYLPKVLAHSLANTISGKPYALDTKAKHAYSVDCALKESDNVLHLMFDNLKTIAIPVKHLIAKRASDDQCLFLFVASENSFILGNMFLRHFVTVFDFGDTPRIGFAPLQE</sequence>
<evidence type="ECO:0000256" key="2">
    <source>
        <dbReference type="ARBA" id="ARBA00007447"/>
    </source>
</evidence>
<keyword evidence="7" id="KW-0645">Protease</keyword>
<comment type="catalytic activity">
    <reaction evidence="1">
        <text>Hydrolysis of proteins with broad specificity similar to that of pepsin A, preferring hydrophobic residues at P1 and P1'. Clots milk and activates trypsinogen. Does not cleave 4-Gln-|-His-5, but does cleave 10-His-|-Leu-11 and 12-Val-|-Glu-13 in B chain of insulin.</text>
        <dbReference type="EC" id="3.4.23.21"/>
    </reaction>
</comment>
<proteinExistence type="inferred from homology"/>
<dbReference type="STRING" id="101091.A0A1C7NCT0"/>
<comment type="similarity">
    <text evidence="2 7">Belongs to the peptidase A1 family.</text>
</comment>
<keyword evidence="8" id="KW-0732">Signal</keyword>
<dbReference type="PANTHER" id="PTHR47966">
    <property type="entry name" value="BETA-SITE APP-CLEAVING ENZYME, ISOFORM A-RELATED"/>
    <property type="match status" value="1"/>
</dbReference>
<dbReference type="InterPro" id="IPR021109">
    <property type="entry name" value="Peptidase_aspartic_dom_sf"/>
</dbReference>
<dbReference type="EC" id="3.4.23.21" evidence="3"/>
<dbReference type="Proteomes" id="UP000093000">
    <property type="component" value="Unassembled WGS sequence"/>
</dbReference>
<accession>A0A1C7NCT0</accession>
<dbReference type="PRINTS" id="PR00792">
    <property type="entry name" value="PEPSIN"/>
</dbReference>